<keyword evidence="1" id="KW-0812">Transmembrane</keyword>
<feature type="transmembrane region" description="Helical" evidence="1">
    <location>
        <begin position="31"/>
        <end position="48"/>
    </location>
</feature>
<protein>
    <submittedName>
        <fullName evidence="2">Putative product</fullName>
    </submittedName>
</protein>
<keyword evidence="1" id="KW-0472">Membrane</keyword>
<organism evidence="2">
    <name type="scientific">Xenopsylla cheopis</name>
    <name type="common">Oriental rat flea</name>
    <name type="synonym">Pulex cheopis</name>
    <dbReference type="NCBI Taxonomy" id="163159"/>
    <lineage>
        <taxon>Eukaryota</taxon>
        <taxon>Metazoa</taxon>
        <taxon>Ecdysozoa</taxon>
        <taxon>Arthropoda</taxon>
        <taxon>Hexapoda</taxon>
        <taxon>Insecta</taxon>
        <taxon>Pterygota</taxon>
        <taxon>Neoptera</taxon>
        <taxon>Endopterygota</taxon>
        <taxon>Siphonaptera</taxon>
        <taxon>Pulicidae</taxon>
        <taxon>Xenopsyllinae</taxon>
        <taxon>Xenopsylla</taxon>
    </lineage>
</organism>
<name>A0A6M2E1R1_XENCH</name>
<accession>A0A6M2E1R1</accession>
<feature type="transmembrane region" description="Helical" evidence="1">
    <location>
        <begin position="6"/>
        <end position="24"/>
    </location>
</feature>
<sequence>MYSALVANSYGCFLFGILGSASLASEVAAPLDLLLLLLSGMFLALPSLPRPLMYLRYLSAFYYCNDAFAVIHWAQVQNITCPLDDDLPCLHNGTEVLQRFGFTTPPQNWISAPADVGSLLQLISNDLLGLFILAAIMHVGAYVGLRKQANKEAAY</sequence>
<evidence type="ECO:0000313" key="2">
    <source>
        <dbReference type="EMBL" id="NOV50807.1"/>
    </source>
</evidence>
<dbReference type="AlphaFoldDB" id="A0A6M2E1R1"/>
<reference evidence="2" key="1">
    <citation type="submission" date="2020-03" db="EMBL/GenBank/DDBJ databases">
        <title>Transcriptomic Profiling of the Digestive Tract of the Rat Flea, Xenopsylla cheopis, Following Blood Feeding and Infection with Yersinia pestis.</title>
        <authorList>
            <person name="Bland D.M."/>
            <person name="Martens C.A."/>
            <person name="Virtaneva K."/>
            <person name="Kanakabandi K."/>
            <person name="Long D."/>
            <person name="Rosenke R."/>
            <person name="Saturday G.A."/>
            <person name="Hoyt F.H."/>
            <person name="Bruno D.P."/>
            <person name="Ribeiro J.M.C."/>
            <person name="Hinnebusch J."/>
        </authorList>
    </citation>
    <scope>NUCLEOTIDE SEQUENCE</scope>
</reference>
<feature type="transmembrane region" description="Helical" evidence="1">
    <location>
        <begin position="127"/>
        <end position="145"/>
    </location>
</feature>
<dbReference type="EMBL" id="GIIL01007081">
    <property type="protein sequence ID" value="NOV50807.1"/>
    <property type="molecule type" value="Transcribed_RNA"/>
</dbReference>
<keyword evidence="1" id="KW-1133">Transmembrane helix</keyword>
<evidence type="ECO:0000256" key="1">
    <source>
        <dbReference type="SAM" id="Phobius"/>
    </source>
</evidence>
<proteinExistence type="predicted"/>